<dbReference type="Proteomes" id="UP000535890">
    <property type="component" value="Unassembled WGS sequence"/>
</dbReference>
<dbReference type="AlphaFoldDB" id="A0A7Y9DXX2"/>
<accession>A0A7Y9DXX2</accession>
<evidence type="ECO:0000313" key="2">
    <source>
        <dbReference type="Proteomes" id="UP000535890"/>
    </source>
</evidence>
<dbReference type="Gene3D" id="2.60.120.620">
    <property type="entry name" value="q2cbj1_9rhob like domain"/>
    <property type="match status" value="1"/>
</dbReference>
<dbReference type="SUPFAM" id="SSF51197">
    <property type="entry name" value="Clavaminate synthase-like"/>
    <property type="match status" value="1"/>
</dbReference>
<evidence type="ECO:0008006" key="3">
    <source>
        <dbReference type="Google" id="ProtNLM"/>
    </source>
</evidence>
<dbReference type="RefSeq" id="WP_179794933.1">
    <property type="nucleotide sequence ID" value="NZ_BAABHP010000014.1"/>
</dbReference>
<gene>
    <name evidence="1" type="ORF">BJ983_003468</name>
</gene>
<name>A0A7Y9DXX2_9PSEU</name>
<reference evidence="1 2" key="1">
    <citation type="submission" date="2020-07" db="EMBL/GenBank/DDBJ databases">
        <title>Sequencing the genomes of 1000 actinobacteria strains.</title>
        <authorList>
            <person name="Klenk H.-P."/>
        </authorList>
    </citation>
    <scope>NUCLEOTIDE SEQUENCE [LARGE SCALE GENOMIC DNA]</scope>
    <source>
        <strain evidence="1 2">DSM 45772</strain>
    </source>
</reference>
<evidence type="ECO:0000313" key="1">
    <source>
        <dbReference type="EMBL" id="NYD37366.1"/>
    </source>
</evidence>
<organism evidence="1 2">
    <name type="scientific">Actinomycetospora corticicola</name>
    <dbReference type="NCBI Taxonomy" id="663602"/>
    <lineage>
        <taxon>Bacteria</taxon>
        <taxon>Bacillati</taxon>
        <taxon>Actinomycetota</taxon>
        <taxon>Actinomycetes</taxon>
        <taxon>Pseudonocardiales</taxon>
        <taxon>Pseudonocardiaceae</taxon>
        <taxon>Actinomycetospora</taxon>
    </lineage>
</organism>
<dbReference type="EMBL" id="JACCBN010000001">
    <property type="protein sequence ID" value="NYD37366.1"/>
    <property type="molecule type" value="Genomic_DNA"/>
</dbReference>
<sequence>MADRSEHGTVLTYDPIEFPFSTVVAKILDTPDLEKIHELGRRADVDNHDQDSDDHSIFYREYDQVRDLYDRFLVEWILPQYGEDLAVQRVPTFRVHRPGSVAVSEFHKDSDYNHQPATLNYWLPLTRAYGTNSMWIEDAPGSDTYSPAVVEPGEVFRFDAVNNRHGNYANDTDTSRVSFDFRAIPLRLFVDEGKSTVNAKRRMDLTGYYRKLSADGTLGE</sequence>
<protein>
    <recommendedName>
        <fullName evidence="3">Streptomycin biosynthesis enzyme StrG</fullName>
    </recommendedName>
</protein>
<proteinExistence type="predicted"/>
<comment type="caution">
    <text evidence="1">The sequence shown here is derived from an EMBL/GenBank/DDBJ whole genome shotgun (WGS) entry which is preliminary data.</text>
</comment>
<keyword evidence="2" id="KW-1185">Reference proteome</keyword>